<comment type="subcellular location">
    <subcellularLocation>
        <location evidence="1">Cell outer membrane</location>
    </subcellularLocation>
</comment>
<feature type="domain" description="SusD-like N-terminal" evidence="7">
    <location>
        <begin position="76"/>
        <end position="239"/>
    </location>
</feature>
<proteinExistence type="inferred from homology"/>
<dbReference type="AlphaFoldDB" id="A0A4Y8KXD3"/>
<organism evidence="8 9">
    <name type="scientific">Dysgonomonas capnocytophagoides</name>
    <dbReference type="NCBI Taxonomy" id="45254"/>
    <lineage>
        <taxon>Bacteria</taxon>
        <taxon>Pseudomonadati</taxon>
        <taxon>Bacteroidota</taxon>
        <taxon>Bacteroidia</taxon>
        <taxon>Bacteroidales</taxon>
        <taxon>Dysgonomonadaceae</taxon>
        <taxon>Dysgonomonas</taxon>
    </lineage>
</organism>
<reference evidence="8 9" key="1">
    <citation type="submission" date="2019-03" db="EMBL/GenBank/DDBJ databases">
        <title>San Antonio Military Medical Center submission to MRSN (WRAIR), pending publication.</title>
        <authorList>
            <person name="Blyth D.M."/>
            <person name="Mccarthy S.L."/>
            <person name="Schall S.E."/>
            <person name="Stam J.A."/>
            <person name="Ong A.C."/>
            <person name="Mcgann P.T."/>
        </authorList>
    </citation>
    <scope>NUCLEOTIDE SEQUENCE [LARGE SCALE GENOMIC DNA]</scope>
    <source>
        <strain evidence="8 9">MRSN571793</strain>
    </source>
</reference>
<comment type="caution">
    <text evidence="8">The sequence shown here is derived from an EMBL/GenBank/DDBJ whole genome shotgun (WGS) entry which is preliminary data.</text>
</comment>
<dbReference type="Pfam" id="PF14322">
    <property type="entry name" value="SusD-like_3"/>
    <property type="match status" value="1"/>
</dbReference>
<dbReference type="OrthoDB" id="5694214at2"/>
<sequence>MKTMKVNKILATIGVVTGSLFLNSCEDVLDKKPLDLIPENAVWQDGAMAQANINGLYENLHFFSHWNGDPITYNGSENSYNSECQSDMFWGHWLSARGKDDTGWTTSTNFGWDAFGLVRKTNIAIANLSNEENRKAMGTTTADDLLGQAYLLKASFYFMQARKYGGWIIVDEVLDNDGANAGKDENAAQKLKLPRATMKETYDYIIDLCKKAAGLLNENPKTGLLPKGAAYALLSEVCLHGASYIDYFENTVSDADIQAYYKKSIKAVEDLDALGKYSLVSGSENFRKMCCDYDYAPTCPENIFSIQRSELYTRTDSKYVHIHRLLVKAWTSALNDGVTINTSFQSLDKGYKIVNDAQAQIQPDPAMVEKAYYIVDSDGKAKRFEESKLFADNIDIVTEKGRKDITRTKRKLKANSSYTSISDLLYKNRDKRFYATFIYDGGEFLGNTIYFRTGGNYHRDSYTPSSQGREFGSQTGILYQKKIPQYRDMPSNSPINVTYPIFRLGRCYLNAAEAYLSLGNETKAKEYINKTRVQHGGLPALTSESGGELKMIYLDERAAELNLENDRYFTLLRTGLSWGTTDPATGYPTGAKGGIIPELNRGDNPTKKLEIEVPGNYMVEADFMKPNAYYYRELPTPQSDHNFIFTAKKRYLLPVPQSELDQNPNLWQNDNWK</sequence>
<dbReference type="EMBL" id="SOML01000010">
    <property type="protein sequence ID" value="TFD94717.1"/>
    <property type="molecule type" value="Genomic_DNA"/>
</dbReference>
<evidence type="ECO:0000313" key="9">
    <source>
        <dbReference type="Proteomes" id="UP000297861"/>
    </source>
</evidence>
<comment type="similarity">
    <text evidence="2">Belongs to the SusD family.</text>
</comment>
<dbReference type="InterPro" id="IPR012944">
    <property type="entry name" value="SusD_RagB_dom"/>
</dbReference>
<dbReference type="SUPFAM" id="SSF48452">
    <property type="entry name" value="TPR-like"/>
    <property type="match status" value="1"/>
</dbReference>
<feature type="domain" description="RagB/SusD" evidence="6">
    <location>
        <begin position="357"/>
        <end position="672"/>
    </location>
</feature>
<keyword evidence="5" id="KW-0998">Cell outer membrane</keyword>
<evidence type="ECO:0000256" key="2">
    <source>
        <dbReference type="ARBA" id="ARBA00006275"/>
    </source>
</evidence>
<keyword evidence="4" id="KW-0472">Membrane</keyword>
<keyword evidence="9" id="KW-1185">Reference proteome</keyword>
<dbReference type="Gene3D" id="1.25.40.390">
    <property type="match status" value="1"/>
</dbReference>
<evidence type="ECO:0000256" key="5">
    <source>
        <dbReference type="ARBA" id="ARBA00023237"/>
    </source>
</evidence>
<evidence type="ECO:0000256" key="3">
    <source>
        <dbReference type="ARBA" id="ARBA00022729"/>
    </source>
</evidence>
<dbReference type="GO" id="GO:0009279">
    <property type="term" value="C:cell outer membrane"/>
    <property type="evidence" value="ECO:0007669"/>
    <property type="project" value="UniProtKB-SubCell"/>
</dbReference>
<keyword evidence="3" id="KW-0732">Signal</keyword>
<protein>
    <submittedName>
        <fullName evidence="8">RagB/SusD family nutrient uptake outer membrane protein</fullName>
    </submittedName>
</protein>
<dbReference type="Pfam" id="PF07980">
    <property type="entry name" value="SusD_RagB"/>
    <property type="match status" value="1"/>
</dbReference>
<evidence type="ECO:0000259" key="7">
    <source>
        <dbReference type="Pfam" id="PF14322"/>
    </source>
</evidence>
<accession>A0A4Y8KXD3</accession>
<gene>
    <name evidence="8" type="ORF">E2605_15260</name>
</gene>
<dbReference type="InterPro" id="IPR011990">
    <property type="entry name" value="TPR-like_helical_dom_sf"/>
</dbReference>
<dbReference type="STRING" id="1121485.GCA_000426485_01718"/>
<name>A0A4Y8KXD3_9BACT</name>
<dbReference type="InterPro" id="IPR033985">
    <property type="entry name" value="SusD-like_N"/>
</dbReference>
<evidence type="ECO:0000259" key="6">
    <source>
        <dbReference type="Pfam" id="PF07980"/>
    </source>
</evidence>
<evidence type="ECO:0000256" key="4">
    <source>
        <dbReference type="ARBA" id="ARBA00023136"/>
    </source>
</evidence>
<evidence type="ECO:0000256" key="1">
    <source>
        <dbReference type="ARBA" id="ARBA00004442"/>
    </source>
</evidence>
<evidence type="ECO:0000313" key="8">
    <source>
        <dbReference type="EMBL" id="TFD94717.1"/>
    </source>
</evidence>
<dbReference type="Proteomes" id="UP000297861">
    <property type="component" value="Unassembled WGS sequence"/>
</dbReference>